<sequence>MPSLPFDSRGSGETLLWLHGFTQTRRSARNYLSIVAGSHTVVTPDLPGHGESSGISGDLDTTARMVRAICPPEPLFLGGYSMGGRVALHVALQNPEGIRALVLLSATRGIPTPNDRQNRITDDEQRAQRIEEVGVETFLDEWLAGPLFASLPHDPEERQSRSTDGPGLAASLRSCGTGTQRFLGDELATLTMPVLLIAGANDEKFAGEALEMGLRLPDAHVALIPDAGHAAHLEQPEAVGRIVLDFLANY</sequence>
<dbReference type="GO" id="GO:0016829">
    <property type="term" value="F:lyase activity"/>
    <property type="evidence" value="ECO:0007669"/>
    <property type="project" value="UniProtKB-KW"/>
</dbReference>
<organism evidence="3">
    <name type="scientific">freshwater metagenome</name>
    <dbReference type="NCBI Taxonomy" id="449393"/>
    <lineage>
        <taxon>unclassified sequences</taxon>
        <taxon>metagenomes</taxon>
        <taxon>ecological metagenomes</taxon>
    </lineage>
</organism>
<gene>
    <name evidence="3" type="ORF">UFOPK2958_00157</name>
</gene>
<dbReference type="InterPro" id="IPR000073">
    <property type="entry name" value="AB_hydrolase_1"/>
</dbReference>
<name>A0A6J6VT95_9ZZZZ</name>
<dbReference type="AlphaFoldDB" id="A0A6J6VT95"/>
<keyword evidence="1" id="KW-0456">Lyase</keyword>
<evidence type="ECO:0000256" key="1">
    <source>
        <dbReference type="ARBA" id="ARBA00023239"/>
    </source>
</evidence>
<dbReference type="PANTHER" id="PTHR42916:SF1">
    <property type="entry name" value="PROTEIN PHYLLO, CHLOROPLASTIC"/>
    <property type="match status" value="1"/>
</dbReference>
<dbReference type="Pfam" id="PF12697">
    <property type="entry name" value="Abhydrolase_6"/>
    <property type="match status" value="1"/>
</dbReference>
<dbReference type="InterPro" id="IPR029058">
    <property type="entry name" value="AB_hydrolase_fold"/>
</dbReference>
<protein>
    <submittedName>
        <fullName evidence="3">Unannotated protein</fullName>
    </submittedName>
</protein>
<evidence type="ECO:0000313" key="3">
    <source>
        <dbReference type="EMBL" id="CAB4775340.1"/>
    </source>
</evidence>
<dbReference type="Gene3D" id="3.40.50.1820">
    <property type="entry name" value="alpha/beta hydrolase"/>
    <property type="match status" value="1"/>
</dbReference>
<accession>A0A6J6VT95</accession>
<reference evidence="3" key="1">
    <citation type="submission" date="2020-05" db="EMBL/GenBank/DDBJ databases">
        <authorList>
            <person name="Chiriac C."/>
            <person name="Salcher M."/>
            <person name="Ghai R."/>
            <person name="Kavagutti S V."/>
        </authorList>
    </citation>
    <scope>NUCLEOTIDE SEQUENCE</scope>
</reference>
<feature type="domain" description="AB hydrolase-1" evidence="2">
    <location>
        <begin position="15"/>
        <end position="239"/>
    </location>
</feature>
<dbReference type="EMBL" id="CAFAAB010000009">
    <property type="protein sequence ID" value="CAB4775340.1"/>
    <property type="molecule type" value="Genomic_DNA"/>
</dbReference>
<dbReference type="SUPFAM" id="SSF53474">
    <property type="entry name" value="alpha/beta-Hydrolases"/>
    <property type="match status" value="1"/>
</dbReference>
<dbReference type="PANTHER" id="PTHR42916">
    <property type="entry name" value="2-SUCCINYL-5-ENOLPYRUVYL-6-HYDROXY-3-CYCLOHEXENE-1-CARBOXYLATE SYNTHASE"/>
    <property type="match status" value="1"/>
</dbReference>
<proteinExistence type="predicted"/>
<evidence type="ECO:0000259" key="2">
    <source>
        <dbReference type="Pfam" id="PF12697"/>
    </source>
</evidence>